<dbReference type="InterPro" id="IPR036047">
    <property type="entry name" value="F-box-like_dom_sf"/>
</dbReference>
<dbReference type="SUPFAM" id="SSF81383">
    <property type="entry name" value="F-box domain"/>
    <property type="match status" value="1"/>
</dbReference>
<sequence>TRISASPKAVSVLSSAISAPTHSHYCLDDIPDDILCEIASWSSPANILRLRLACKRLALLLQTYAYCSVDLAYTDLCRSALKIFEQRPAMTRYIQTLILKPNRNSGWANSSDKAIDELWMVDVIEGIAAQDALPLLKTFKWYGKEMPRDSLWSVLRLHCPHLRNIGTSVGQNTLHSLKTHNQLLEFRNLKGFHLFTQVLERWTMIKYNRNQELPEIFWTMLFESQDLEELTLDGTIFSDSNAWHIKHVLSGRWPRLRKLALGAVFNDDSDDELLCTFLQAHPNLERISSLGNMSYSSASLACLLSLPKLETYQGSLHQLKGSGALSRIRTLILMDWFSPSANFGDVLGDLHHLESLSVCINYLDNVHPDLDFYNRLLGKCSQLTSLEISATSTLSLVSFQSVCVE</sequence>
<dbReference type="OrthoDB" id="2870744at2759"/>
<name>A0A6A4HXH8_9AGAR</name>
<gene>
    <name evidence="2" type="ORF">BT96DRAFT_918833</name>
</gene>
<accession>A0A6A4HXH8</accession>
<dbReference type="PROSITE" id="PS50181">
    <property type="entry name" value="FBOX"/>
    <property type="match status" value="1"/>
</dbReference>
<dbReference type="CDD" id="cd09917">
    <property type="entry name" value="F-box_SF"/>
    <property type="match status" value="1"/>
</dbReference>
<dbReference type="Pfam" id="PF00646">
    <property type="entry name" value="F-box"/>
    <property type="match status" value="1"/>
</dbReference>
<dbReference type="Proteomes" id="UP000799118">
    <property type="component" value="Unassembled WGS sequence"/>
</dbReference>
<dbReference type="EMBL" id="ML769445">
    <property type="protein sequence ID" value="KAE9401534.1"/>
    <property type="molecule type" value="Genomic_DNA"/>
</dbReference>
<reference evidence="2" key="1">
    <citation type="journal article" date="2019" name="Environ. Microbiol.">
        <title>Fungal ecological strategies reflected in gene transcription - a case study of two litter decomposers.</title>
        <authorList>
            <person name="Barbi F."/>
            <person name="Kohler A."/>
            <person name="Barry K."/>
            <person name="Baskaran P."/>
            <person name="Daum C."/>
            <person name="Fauchery L."/>
            <person name="Ihrmark K."/>
            <person name="Kuo A."/>
            <person name="LaButti K."/>
            <person name="Lipzen A."/>
            <person name="Morin E."/>
            <person name="Grigoriev I.V."/>
            <person name="Henrissat B."/>
            <person name="Lindahl B."/>
            <person name="Martin F."/>
        </authorList>
    </citation>
    <scope>NUCLEOTIDE SEQUENCE</scope>
    <source>
        <strain evidence="2">JB14</strain>
    </source>
</reference>
<dbReference type="Gene3D" id="3.80.10.10">
    <property type="entry name" value="Ribonuclease Inhibitor"/>
    <property type="match status" value="1"/>
</dbReference>
<protein>
    <recommendedName>
        <fullName evidence="1">F-box domain-containing protein</fullName>
    </recommendedName>
</protein>
<feature type="domain" description="F-box" evidence="1">
    <location>
        <begin position="24"/>
        <end position="76"/>
    </location>
</feature>
<proteinExistence type="predicted"/>
<dbReference type="AlphaFoldDB" id="A0A6A4HXH8"/>
<evidence type="ECO:0000313" key="3">
    <source>
        <dbReference type="Proteomes" id="UP000799118"/>
    </source>
</evidence>
<keyword evidence="3" id="KW-1185">Reference proteome</keyword>
<evidence type="ECO:0000259" key="1">
    <source>
        <dbReference type="PROSITE" id="PS50181"/>
    </source>
</evidence>
<dbReference type="InterPro" id="IPR001810">
    <property type="entry name" value="F-box_dom"/>
</dbReference>
<dbReference type="SUPFAM" id="SSF52047">
    <property type="entry name" value="RNI-like"/>
    <property type="match status" value="1"/>
</dbReference>
<evidence type="ECO:0000313" key="2">
    <source>
        <dbReference type="EMBL" id="KAE9401534.1"/>
    </source>
</evidence>
<feature type="non-terminal residue" evidence="2">
    <location>
        <position position="1"/>
    </location>
</feature>
<dbReference type="InterPro" id="IPR032675">
    <property type="entry name" value="LRR_dom_sf"/>
</dbReference>
<organism evidence="2 3">
    <name type="scientific">Gymnopus androsaceus JB14</name>
    <dbReference type="NCBI Taxonomy" id="1447944"/>
    <lineage>
        <taxon>Eukaryota</taxon>
        <taxon>Fungi</taxon>
        <taxon>Dikarya</taxon>
        <taxon>Basidiomycota</taxon>
        <taxon>Agaricomycotina</taxon>
        <taxon>Agaricomycetes</taxon>
        <taxon>Agaricomycetidae</taxon>
        <taxon>Agaricales</taxon>
        <taxon>Marasmiineae</taxon>
        <taxon>Omphalotaceae</taxon>
        <taxon>Gymnopus</taxon>
    </lineage>
</organism>